<evidence type="ECO:0000313" key="2">
    <source>
        <dbReference type="EMBL" id="GAA3499903.1"/>
    </source>
</evidence>
<feature type="compositionally biased region" description="Low complexity" evidence="1">
    <location>
        <begin position="35"/>
        <end position="51"/>
    </location>
</feature>
<organism evidence="2 3">
    <name type="scientific">Streptomyces prasinosporus</name>
    <dbReference type="NCBI Taxonomy" id="68256"/>
    <lineage>
        <taxon>Bacteria</taxon>
        <taxon>Bacillati</taxon>
        <taxon>Actinomycetota</taxon>
        <taxon>Actinomycetes</taxon>
        <taxon>Kitasatosporales</taxon>
        <taxon>Streptomycetaceae</taxon>
        <taxon>Streptomyces</taxon>
        <taxon>Streptomyces albogriseolus group</taxon>
    </lineage>
</organism>
<reference evidence="3" key="1">
    <citation type="journal article" date="2019" name="Int. J. Syst. Evol. Microbiol.">
        <title>The Global Catalogue of Microorganisms (GCM) 10K type strain sequencing project: providing services to taxonomists for standard genome sequencing and annotation.</title>
        <authorList>
            <consortium name="The Broad Institute Genomics Platform"/>
            <consortium name="The Broad Institute Genome Sequencing Center for Infectious Disease"/>
            <person name="Wu L."/>
            <person name="Ma J."/>
        </authorList>
    </citation>
    <scope>NUCLEOTIDE SEQUENCE [LARGE SCALE GENOMIC DNA]</scope>
    <source>
        <strain evidence="3">JCM 4816</strain>
    </source>
</reference>
<dbReference type="EMBL" id="BAAAXF010000048">
    <property type="protein sequence ID" value="GAA3499903.1"/>
    <property type="molecule type" value="Genomic_DNA"/>
</dbReference>
<feature type="compositionally biased region" description="Pro residues" evidence="1">
    <location>
        <begin position="18"/>
        <end position="34"/>
    </location>
</feature>
<comment type="caution">
    <text evidence="2">The sequence shown here is derived from an EMBL/GenBank/DDBJ whole genome shotgun (WGS) entry which is preliminary data.</text>
</comment>
<keyword evidence="3" id="KW-1185">Reference proteome</keyword>
<evidence type="ECO:0000313" key="3">
    <source>
        <dbReference type="Proteomes" id="UP001501455"/>
    </source>
</evidence>
<dbReference type="Proteomes" id="UP001501455">
    <property type="component" value="Unassembled WGS sequence"/>
</dbReference>
<sequence>MSRPCGSRPAAVRSAGAPPSPARPSSPARPPSPARPSGARPAARSASTSARLRSDAWHTSAHTRRRDGSSSASRIRVRIHSQEAADTPRPGVSVWRTASSRACAGGTPAGAARTASTQRWAPTA</sequence>
<evidence type="ECO:0000256" key="1">
    <source>
        <dbReference type="SAM" id="MobiDB-lite"/>
    </source>
</evidence>
<feature type="region of interest" description="Disordered" evidence="1">
    <location>
        <begin position="1"/>
        <end position="124"/>
    </location>
</feature>
<feature type="compositionally biased region" description="Low complexity" evidence="1">
    <location>
        <begin position="102"/>
        <end position="117"/>
    </location>
</feature>
<protein>
    <submittedName>
        <fullName evidence="2">Uncharacterized protein</fullName>
    </submittedName>
</protein>
<gene>
    <name evidence="2" type="ORF">GCM10019016_070080</name>
</gene>
<name>A0ABP6TZM8_9ACTN</name>
<accession>A0ABP6TZM8</accession>
<feature type="compositionally biased region" description="Low complexity" evidence="1">
    <location>
        <begin position="1"/>
        <end position="17"/>
    </location>
</feature>
<proteinExistence type="predicted"/>